<evidence type="ECO:0000259" key="1">
    <source>
        <dbReference type="Pfam" id="PF11706"/>
    </source>
</evidence>
<organism evidence="2 3">
    <name type="scientific">Rhodococcoides kyotonense</name>
    <dbReference type="NCBI Taxonomy" id="398843"/>
    <lineage>
        <taxon>Bacteria</taxon>
        <taxon>Bacillati</taxon>
        <taxon>Actinomycetota</taxon>
        <taxon>Actinomycetes</taxon>
        <taxon>Mycobacteriales</taxon>
        <taxon>Nocardiaceae</taxon>
        <taxon>Rhodococcoides</taxon>
    </lineage>
</organism>
<dbReference type="Gene3D" id="1.10.3300.10">
    <property type="entry name" value="Jann2411-like domain"/>
    <property type="match status" value="1"/>
</dbReference>
<dbReference type="Pfam" id="PF11706">
    <property type="entry name" value="zf-CGNR"/>
    <property type="match status" value="1"/>
</dbReference>
<dbReference type="PANTHER" id="PTHR35525">
    <property type="entry name" value="BLL6575 PROTEIN"/>
    <property type="match status" value="1"/>
</dbReference>
<protein>
    <recommendedName>
        <fullName evidence="1">Zinc finger CGNR domain-containing protein</fullName>
    </recommendedName>
</protein>
<dbReference type="EMBL" id="LVHI01000012">
    <property type="protein sequence ID" value="OAK54371.1"/>
    <property type="molecule type" value="Genomic_DNA"/>
</dbReference>
<dbReference type="AlphaFoldDB" id="A0A177YFZ7"/>
<keyword evidence="3" id="KW-1185">Reference proteome</keyword>
<dbReference type="InterPro" id="IPR021005">
    <property type="entry name" value="Znf_CGNR"/>
</dbReference>
<dbReference type="InterPro" id="IPR010852">
    <property type="entry name" value="ABATE"/>
</dbReference>
<name>A0A177YFZ7_9NOCA</name>
<accession>A0A177YFZ7</accession>
<dbReference type="RefSeq" id="WP_068424453.1">
    <property type="nucleotide sequence ID" value="NZ_LVHI01000012.1"/>
</dbReference>
<sequence length="175" mass="18971">MHINPYGTYAVQLGVDLYNTPPESAAELGRRCVDGGLVVDTEPTDADLADAMQFLREWATVVDATTDEARADIVNGMLARASAYPRLTDHAGDGWHMHYRDPNIPLGAVIRALVSVGTALHLTTRGMTRLGRCAAEGCSNIFADVSRTGRQRYCGTACSNRDAVRRHRARAASRA</sequence>
<dbReference type="Pfam" id="PF07336">
    <property type="entry name" value="ABATE"/>
    <property type="match status" value="1"/>
</dbReference>
<gene>
    <name evidence="2" type="ORF">A3K89_02975</name>
</gene>
<dbReference type="SUPFAM" id="SSF160904">
    <property type="entry name" value="Jann2411-like"/>
    <property type="match status" value="1"/>
</dbReference>
<dbReference type="Proteomes" id="UP000077519">
    <property type="component" value="Unassembled WGS sequence"/>
</dbReference>
<dbReference type="InterPro" id="IPR023286">
    <property type="entry name" value="ABATE_dom_sf"/>
</dbReference>
<evidence type="ECO:0000313" key="2">
    <source>
        <dbReference type="EMBL" id="OAK54371.1"/>
    </source>
</evidence>
<comment type="caution">
    <text evidence="2">The sequence shown here is derived from an EMBL/GenBank/DDBJ whole genome shotgun (WGS) entry which is preliminary data.</text>
</comment>
<evidence type="ECO:0000313" key="3">
    <source>
        <dbReference type="Proteomes" id="UP000077519"/>
    </source>
</evidence>
<dbReference type="PANTHER" id="PTHR35525:SF3">
    <property type="entry name" value="BLL6575 PROTEIN"/>
    <property type="match status" value="1"/>
</dbReference>
<feature type="domain" description="Zinc finger CGNR" evidence="1">
    <location>
        <begin position="129"/>
        <end position="170"/>
    </location>
</feature>
<proteinExistence type="predicted"/>
<reference evidence="2 3" key="1">
    <citation type="submission" date="2016-03" db="EMBL/GenBank/DDBJ databases">
        <title>Genome sequence of Rhodococcus kyotonensis KB10.</title>
        <authorList>
            <person name="Jeong H."/>
            <person name="Hong C.E."/>
            <person name="Jo S.H."/>
            <person name="Park J.M."/>
        </authorList>
    </citation>
    <scope>NUCLEOTIDE SEQUENCE [LARGE SCALE GENOMIC DNA]</scope>
    <source>
        <strain evidence="2 3">KB10</strain>
    </source>
</reference>